<evidence type="ECO:0008006" key="3">
    <source>
        <dbReference type="Google" id="ProtNLM"/>
    </source>
</evidence>
<comment type="caution">
    <text evidence="1">The sequence shown here is derived from an EMBL/GenBank/DDBJ whole genome shotgun (WGS) entry which is preliminary data.</text>
</comment>
<name>A0ABP3XX08_9FLAO</name>
<organism evidence="1 2">
    <name type="scientific">Gangjinia marincola</name>
    <dbReference type="NCBI Taxonomy" id="578463"/>
    <lineage>
        <taxon>Bacteria</taxon>
        <taxon>Pseudomonadati</taxon>
        <taxon>Bacteroidota</taxon>
        <taxon>Flavobacteriia</taxon>
        <taxon>Flavobacteriales</taxon>
        <taxon>Flavobacteriaceae</taxon>
        <taxon>Gangjinia</taxon>
    </lineage>
</organism>
<evidence type="ECO:0000313" key="2">
    <source>
        <dbReference type="Proteomes" id="UP001500507"/>
    </source>
</evidence>
<dbReference type="Gene3D" id="1.10.390.10">
    <property type="entry name" value="Neutral Protease Domain 2"/>
    <property type="match status" value="1"/>
</dbReference>
<dbReference type="Proteomes" id="UP001500507">
    <property type="component" value="Unassembled WGS sequence"/>
</dbReference>
<evidence type="ECO:0000313" key="1">
    <source>
        <dbReference type="EMBL" id="GAA0872985.1"/>
    </source>
</evidence>
<accession>A0ABP3XX08</accession>
<reference evidence="2" key="1">
    <citation type="journal article" date="2019" name="Int. J. Syst. Evol. Microbiol.">
        <title>The Global Catalogue of Microorganisms (GCM) 10K type strain sequencing project: providing services to taxonomists for standard genome sequencing and annotation.</title>
        <authorList>
            <consortium name="The Broad Institute Genomics Platform"/>
            <consortium name="The Broad Institute Genome Sequencing Center for Infectious Disease"/>
            <person name="Wu L."/>
            <person name="Ma J."/>
        </authorList>
    </citation>
    <scope>NUCLEOTIDE SEQUENCE [LARGE SCALE GENOMIC DNA]</scope>
    <source>
        <strain evidence="2">JCM 16082</strain>
    </source>
</reference>
<proteinExistence type="predicted"/>
<dbReference type="SUPFAM" id="SSF55486">
    <property type="entry name" value="Metalloproteases ('zincins'), catalytic domain"/>
    <property type="match status" value="1"/>
</dbReference>
<sequence>MKKYIFVIVTILCYQLSIAQKIDRYNGEITIDMNNRTYQANLTINFGSYNNVDTIKLWIQGGAKINSVISQRKVISYTLTEEELVYGSRKKQILIPVQDIKDKTLTITYNNHFDEIKNERFQYKKEWTEFNIYTDYFPWNFEYGLFDYTLIINSSDTIIAPNLSNDNILKSTKPTFDIPFLISTEATKTITDNEKIHIYSHQVSDSIISDVQNKSKKYYTYFEDTYGPTDIDKLVIVVSDSKRSVSYARPNFISLNFDKKFTKTHIKVLAHEIAHLWWLKAELSTWEDWLNESFAEYSALVMYRRDYGKEAMDAYNKRFGDWIKKMEAPPVWGIDKSHERSNAVVTYKGAFRLLDLEEKIGEQQMEKLLNQMHNRQIKTTEALLDLLAELTGQDTSNWFELKLKQ</sequence>
<dbReference type="InterPro" id="IPR027268">
    <property type="entry name" value="Peptidase_M4/M1_CTD_sf"/>
</dbReference>
<dbReference type="RefSeq" id="WP_343767361.1">
    <property type="nucleotide sequence ID" value="NZ_BAAAFG010000016.1"/>
</dbReference>
<protein>
    <recommendedName>
        <fullName evidence="3">Peptidase M1 membrane alanine aminopeptidase domain-containing protein</fullName>
    </recommendedName>
</protein>
<dbReference type="EMBL" id="BAAAFG010000016">
    <property type="protein sequence ID" value="GAA0872985.1"/>
    <property type="molecule type" value="Genomic_DNA"/>
</dbReference>
<keyword evidence="2" id="KW-1185">Reference proteome</keyword>
<gene>
    <name evidence="1" type="ORF">GCM10009117_21320</name>
</gene>